<dbReference type="Proteomes" id="UP000183208">
    <property type="component" value="Unassembled WGS sequence"/>
</dbReference>
<dbReference type="InterPro" id="IPR032466">
    <property type="entry name" value="Metal_Hydrolase"/>
</dbReference>
<evidence type="ECO:0000313" key="3">
    <source>
        <dbReference type="EMBL" id="SED31080.1"/>
    </source>
</evidence>
<accession>A0A1M6ZVI3</accession>
<organism evidence="3 4">
    <name type="scientific">Bradyrhizobium lablabi</name>
    <dbReference type="NCBI Taxonomy" id="722472"/>
    <lineage>
        <taxon>Bacteria</taxon>
        <taxon>Pseudomonadati</taxon>
        <taxon>Pseudomonadota</taxon>
        <taxon>Alphaproteobacteria</taxon>
        <taxon>Hyphomicrobiales</taxon>
        <taxon>Nitrobacteraceae</taxon>
        <taxon>Bradyrhizobium</taxon>
    </lineage>
</organism>
<dbReference type="GO" id="GO:0019748">
    <property type="term" value="P:secondary metabolic process"/>
    <property type="evidence" value="ECO:0007669"/>
    <property type="project" value="TreeGrafter"/>
</dbReference>
<sequence>MMSVIESSRAGAVAKSDVGIIDCDIHPLPKNPKSLYPYLARRWQDHSEQFGTHLRQPFINTTQYPRTAPLICRRDAWPPAGGPPGSDLAFMQQQHLDPFHILKAILIPLFGNVASERNQDFARALATAHNDWQVAEWLDRDERLRASLVVTQDDPVAAVKEIERCARDGRFVQIMLAPRSSEPLGRQRYWPIYEAAQAHGLPLGIHSYGIGGHASTGGGWPSFYMEEHYATTMGGPAVMSSMVMEGVFEKFPALKVVLVEIGFAWVPSFVWRLDRLWERMKGEVPHLTCAPSDYVKKHFWYTTQPMEEPGRPEQQLRRCFDWLGWDRLLFSTDYPHWDQDDPSYAFKMKLSLAERKQICRGNAENLYRF</sequence>
<dbReference type="GO" id="GO:0016787">
    <property type="term" value="F:hydrolase activity"/>
    <property type="evidence" value="ECO:0007669"/>
    <property type="project" value="InterPro"/>
</dbReference>
<gene>
    <name evidence="3" type="ORF">SAMN05444171_3762</name>
</gene>
<reference evidence="3 4" key="1">
    <citation type="submission" date="2016-10" db="EMBL/GenBank/DDBJ databases">
        <authorList>
            <person name="de Groot N.N."/>
        </authorList>
    </citation>
    <scope>NUCLEOTIDE SEQUENCE [LARGE SCALE GENOMIC DNA]</scope>
    <source>
        <strain evidence="3 4">GAS522</strain>
    </source>
</reference>
<protein>
    <recommendedName>
        <fullName evidence="2">Amidohydrolase-related domain-containing protein</fullName>
    </recommendedName>
</protein>
<evidence type="ECO:0000259" key="2">
    <source>
        <dbReference type="Pfam" id="PF04909"/>
    </source>
</evidence>
<dbReference type="InterPro" id="IPR006680">
    <property type="entry name" value="Amidohydro-rel"/>
</dbReference>
<dbReference type="GO" id="GO:0005737">
    <property type="term" value="C:cytoplasm"/>
    <property type="evidence" value="ECO:0007669"/>
    <property type="project" value="TreeGrafter"/>
</dbReference>
<dbReference type="AlphaFoldDB" id="A0A1M6ZVI3"/>
<keyword evidence="1" id="KW-0456">Lyase</keyword>
<feature type="domain" description="Amidohydrolase-related" evidence="2">
    <location>
        <begin position="21"/>
        <end position="369"/>
    </location>
</feature>
<evidence type="ECO:0000256" key="1">
    <source>
        <dbReference type="ARBA" id="ARBA00023239"/>
    </source>
</evidence>
<dbReference type="PANTHER" id="PTHR21240">
    <property type="entry name" value="2-AMINO-3-CARBOXYLMUCONATE-6-SEMIALDEHYDE DECARBOXYLASE"/>
    <property type="match status" value="1"/>
</dbReference>
<name>A0A1M6ZVI3_9BRAD</name>
<evidence type="ECO:0000313" key="4">
    <source>
        <dbReference type="Proteomes" id="UP000183208"/>
    </source>
</evidence>
<dbReference type="SUPFAM" id="SSF51556">
    <property type="entry name" value="Metallo-dependent hydrolases"/>
    <property type="match status" value="1"/>
</dbReference>
<dbReference type="Pfam" id="PF04909">
    <property type="entry name" value="Amidohydro_2"/>
    <property type="match status" value="1"/>
</dbReference>
<dbReference type="EMBL" id="FNTI01000001">
    <property type="protein sequence ID" value="SED31080.1"/>
    <property type="molecule type" value="Genomic_DNA"/>
</dbReference>
<dbReference type="Gene3D" id="3.20.20.140">
    <property type="entry name" value="Metal-dependent hydrolases"/>
    <property type="match status" value="1"/>
</dbReference>
<dbReference type="GO" id="GO:0016831">
    <property type="term" value="F:carboxy-lyase activity"/>
    <property type="evidence" value="ECO:0007669"/>
    <property type="project" value="InterPro"/>
</dbReference>
<dbReference type="InterPro" id="IPR032465">
    <property type="entry name" value="ACMSD"/>
</dbReference>
<proteinExistence type="predicted"/>
<dbReference type="PANTHER" id="PTHR21240:SF28">
    <property type="entry name" value="ISO-OROTATE DECARBOXYLASE (EUROFUNG)"/>
    <property type="match status" value="1"/>
</dbReference>